<dbReference type="InterPro" id="IPR011005">
    <property type="entry name" value="Dihydropteroate_synth-like_sf"/>
</dbReference>
<dbReference type="GO" id="GO:0050667">
    <property type="term" value="P:homocysteine metabolic process"/>
    <property type="evidence" value="ECO:0007669"/>
    <property type="project" value="TreeGrafter"/>
</dbReference>
<dbReference type="Pfam" id="PF00809">
    <property type="entry name" value="Pterin_bind"/>
    <property type="match status" value="1"/>
</dbReference>
<dbReference type="EMBL" id="CAEZWP010000021">
    <property type="protein sequence ID" value="CAB4657963.1"/>
    <property type="molecule type" value="Genomic_DNA"/>
</dbReference>
<sequence length="291" mass="31182">MHTVLSSPNKTVTIGHDQPFCIIGERINPTGRKKFQEQLRAGDLTAIEKDVIAQVAGGANVLDVNMGVPLTDEPALLSKAITLIQTLTDTPICIDSSIIEALQAGLEVYQGKALVNSVTGEDERMELILPLIKKHGAAIIALPNDETGIPATAAERMVITEKIVRTVEKHGIPLDDLIIDPLAMTVGADPEAVKITLETIYLIREKWGLNMTLGASNISFGLPYRHALNAAFLPAAMSHGLTCAVMDARTPLIVESVRAADLLLGLDPWGSNWITRFRAMEAAKAALGEGV</sequence>
<dbReference type="GO" id="GO:0031419">
    <property type="term" value="F:cobalamin binding"/>
    <property type="evidence" value="ECO:0007669"/>
    <property type="project" value="UniProtKB-KW"/>
</dbReference>
<dbReference type="InterPro" id="IPR000489">
    <property type="entry name" value="Pterin-binding_dom"/>
</dbReference>
<accession>A0A6J6LBA0</accession>
<dbReference type="GO" id="GO:0032259">
    <property type="term" value="P:methylation"/>
    <property type="evidence" value="ECO:0007669"/>
    <property type="project" value="UniProtKB-KW"/>
</dbReference>
<keyword evidence="2" id="KW-0489">Methyltransferase</keyword>
<evidence type="ECO:0000256" key="5">
    <source>
        <dbReference type="ARBA" id="ARBA00022723"/>
    </source>
</evidence>
<name>A0A6J6LBA0_9ZZZZ</name>
<dbReference type="SUPFAM" id="SSF51717">
    <property type="entry name" value="Dihydropteroate synthetase-like"/>
    <property type="match status" value="1"/>
</dbReference>
<dbReference type="AlphaFoldDB" id="A0A6J6LBA0"/>
<evidence type="ECO:0000256" key="2">
    <source>
        <dbReference type="ARBA" id="ARBA00022603"/>
    </source>
</evidence>
<dbReference type="PANTHER" id="PTHR45833:SF1">
    <property type="entry name" value="METHIONINE SYNTHASE"/>
    <property type="match status" value="1"/>
</dbReference>
<evidence type="ECO:0000313" key="8">
    <source>
        <dbReference type="EMBL" id="CAB4657963.1"/>
    </source>
</evidence>
<protein>
    <submittedName>
        <fullName evidence="8">Unannotated protein</fullName>
    </submittedName>
</protein>
<dbReference type="InterPro" id="IPR050554">
    <property type="entry name" value="Met_Synthase/Corrinoid"/>
</dbReference>
<dbReference type="GO" id="GO:0046653">
    <property type="term" value="P:tetrahydrofolate metabolic process"/>
    <property type="evidence" value="ECO:0007669"/>
    <property type="project" value="TreeGrafter"/>
</dbReference>
<keyword evidence="5" id="KW-0479">Metal-binding</keyword>
<proteinExistence type="inferred from homology"/>
<evidence type="ECO:0000256" key="3">
    <source>
        <dbReference type="ARBA" id="ARBA00022628"/>
    </source>
</evidence>
<evidence type="ECO:0000256" key="4">
    <source>
        <dbReference type="ARBA" id="ARBA00022679"/>
    </source>
</evidence>
<organism evidence="8">
    <name type="scientific">freshwater metagenome</name>
    <dbReference type="NCBI Taxonomy" id="449393"/>
    <lineage>
        <taxon>unclassified sequences</taxon>
        <taxon>metagenomes</taxon>
        <taxon>ecological metagenomes</taxon>
    </lineage>
</organism>
<gene>
    <name evidence="8" type="ORF">UFOPK2265_00596</name>
</gene>
<dbReference type="GO" id="GO:0005829">
    <property type="term" value="C:cytosol"/>
    <property type="evidence" value="ECO:0007669"/>
    <property type="project" value="TreeGrafter"/>
</dbReference>
<comment type="similarity">
    <text evidence="1">Belongs to the vitamin-B12 dependent methionine synthase family.</text>
</comment>
<feature type="domain" description="Pterin-binding" evidence="7">
    <location>
        <begin position="20"/>
        <end position="264"/>
    </location>
</feature>
<keyword evidence="4" id="KW-0808">Transferase</keyword>
<dbReference type="Gene3D" id="3.20.20.20">
    <property type="entry name" value="Dihydropteroate synthase-like"/>
    <property type="match status" value="1"/>
</dbReference>
<evidence type="ECO:0000256" key="1">
    <source>
        <dbReference type="ARBA" id="ARBA00010398"/>
    </source>
</evidence>
<dbReference type="PANTHER" id="PTHR45833">
    <property type="entry name" value="METHIONINE SYNTHASE"/>
    <property type="match status" value="1"/>
</dbReference>
<dbReference type="NCBIfam" id="NF005719">
    <property type="entry name" value="PRK07535.1"/>
    <property type="match status" value="1"/>
</dbReference>
<keyword evidence="6" id="KW-0170">Cobalt</keyword>
<dbReference type="GO" id="GO:0008705">
    <property type="term" value="F:methionine synthase activity"/>
    <property type="evidence" value="ECO:0007669"/>
    <property type="project" value="TreeGrafter"/>
</dbReference>
<evidence type="ECO:0000256" key="6">
    <source>
        <dbReference type="ARBA" id="ARBA00023285"/>
    </source>
</evidence>
<keyword evidence="3" id="KW-0846">Cobalamin</keyword>
<evidence type="ECO:0000259" key="7">
    <source>
        <dbReference type="PROSITE" id="PS50972"/>
    </source>
</evidence>
<dbReference type="GO" id="GO:0046872">
    <property type="term" value="F:metal ion binding"/>
    <property type="evidence" value="ECO:0007669"/>
    <property type="project" value="UniProtKB-KW"/>
</dbReference>
<dbReference type="PROSITE" id="PS50972">
    <property type="entry name" value="PTERIN_BINDING"/>
    <property type="match status" value="1"/>
</dbReference>
<reference evidence="8" key="1">
    <citation type="submission" date="2020-05" db="EMBL/GenBank/DDBJ databases">
        <authorList>
            <person name="Chiriac C."/>
            <person name="Salcher M."/>
            <person name="Ghai R."/>
            <person name="Kavagutti S V."/>
        </authorList>
    </citation>
    <scope>NUCLEOTIDE SEQUENCE</scope>
</reference>